<evidence type="ECO:0000259" key="7">
    <source>
        <dbReference type="Pfam" id="PF00675"/>
    </source>
</evidence>
<dbReference type="GO" id="GO:0046872">
    <property type="term" value="F:metal ion binding"/>
    <property type="evidence" value="ECO:0007669"/>
    <property type="project" value="InterPro"/>
</dbReference>
<dbReference type="InterPro" id="IPR007863">
    <property type="entry name" value="Peptidase_M16_C"/>
</dbReference>
<dbReference type="GO" id="GO:0006508">
    <property type="term" value="P:proteolysis"/>
    <property type="evidence" value="ECO:0007669"/>
    <property type="project" value="UniProtKB-KW"/>
</dbReference>
<dbReference type="Pfam" id="PF00675">
    <property type="entry name" value="Peptidase_M16"/>
    <property type="match status" value="2"/>
</dbReference>
<dbReference type="KEGG" id="salh:HMF8227_02835"/>
<dbReference type="OrthoDB" id="9811314at2"/>
<dbReference type="PANTHER" id="PTHR43690">
    <property type="entry name" value="NARDILYSIN"/>
    <property type="match status" value="1"/>
</dbReference>
<organism evidence="9 10">
    <name type="scientific">Saliniradius amylolyticus</name>
    <dbReference type="NCBI Taxonomy" id="2183582"/>
    <lineage>
        <taxon>Bacteria</taxon>
        <taxon>Pseudomonadati</taxon>
        <taxon>Pseudomonadota</taxon>
        <taxon>Gammaproteobacteria</taxon>
        <taxon>Alteromonadales</taxon>
        <taxon>Alteromonadaceae</taxon>
        <taxon>Saliniradius</taxon>
    </lineage>
</organism>
<keyword evidence="10" id="KW-1185">Reference proteome</keyword>
<dbReference type="InterPro" id="IPR011765">
    <property type="entry name" value="Pept_M16_N"/>
</dbReference>
<keyword evidence="6" id="KW-0732">Signal</keyword>
<dbReference type="Gene3D" id="3.30.830.10">
    <property type="entry name" value="Metalloenzyme, LuxS/M16 peptidase-like"/>
    <property type="match status" value="4"/>
</dbReference>
<evidence type="ECO:0000256" key="5">
    <source>
        <dbReference type="ARBA" id="ARBA00023049"/>
    </source>
</evidence>
<dbReference type="PANTHER" id="PTHR43690:SF17">
    <property type="entry name" value="PROTEIN YHJJ"/>
    <property type="match status" value="1"/>
</dbReference>
<keyword evidence="3 9" id="KW-0378">Hydrolase</keyword>
<feature type="domain" description="Peptidase M16 N-terminal" evidence="7">
    <location>
        <begin position="44"/>
        <end position="167"/>
    </location>
</feature>
<dbReference type="InterPro" id="IPR050626">
    <property type="entry name" value="Peptidase_M16"/>
</dbReference>
<evidence type="ECO:0000256" key="4">
    <source>
        <dbReference type="ARBA" id="ARBA00022833"/>
    </source>
</evidence>
<dbReference type="EC" id="3.4.24.-" evidence="9"/>
<dbReference type="Proteomes" id="UP000245728">
    <property type="component" value="Chromosome"/>
</dbReference>
<feature type="signal peptide" evidence="6">
    <location>
        <begin position="1"/>
        <end position="23"/>
    </location>
</feature>
<keyword evidence="5" id="KW-0482">Metalloprotease</keyword>
<name>A0A2S2E6K4_9ALTE</name>
<accession>A0A2S2E6K4</accession>
<protein>
    <submittedName>
        <fullName evidence="9">Putative zinc protease</fullName>
        <ecNumber evidence="9">3.4.24.-</ecNumber>
    </submittedName>
</protein>
<sequence>MLNGVRLIVVALGLLMAMSSASAFEVDKVAIDYHKFTLDNGLTVVVHEDHKAPIVAVSVWYHVGSKNEQPGKTGFAHLFEHLMFNGSENYDGEYFKPFNEIGATAMNGTTWFDRTNYFQNVPSTALDLALWMESDRMGHLLGAVTQEKLDNQRGVVQNEKRQGDNRPYGKVEYRVLEGLLPEGHPYRWSTIGSMEDLNNASLDDVHSWFKRFYGAANTVLVLAGDVTLEQAKQKAQQYFGDIPAGPPLHKLQAWVPEKTTNTYEMMHDDVPQQRLYRNWAVPGRTTEEAALLTLAAEILGSGKNSRLYQALVLKRQLATDVSVTLQPHELMSFFEVTVTLAPGADKTEAMQVVDATLARFLERGPQKEELKRTKSRIYASQVRALEEVGGFSGKAATLAKGELYADDPGFYLKQLDWYNKASAQKVQAAAQLWLSKGYYQLDVQPFPSYTAAESGADRSQLPQVTQMPELDFPEVESFVLDNGIKVNLAERTSIPEVDIALTFDAGYAADSTGHKLGTSSFTMDMLNEGTEELDVLELEAELDMLGARLSAGSNLDRSSVFLGALTDKLDASVALMADVVREPRFSEQDLKRIQRQRLARIEQEKSRPVQRALRTLPPLMYGSEHAYGIPFTGSGTRESVQSMTTDDLKQFHQTWLRPSKGEFFVVGDVNKARLQAVLNEHFGDWQEPDRPLVQKNIAQVPKPEQPTIYLVDKPGAPQSLILAGHLTPSSGDSDNLLLDTTNDIFGGQFTARLNMNLREDKGWAYGAYSFFIDAQGQKPWLIYAPVQTDKTLESVQEILNELSQFKGEQPASQEELQEVVNSNTRSLPGKFETASAVLGAFLDSERFDRPLDYPETLKTQYQAMTTQDIQEKARQAFSADALTWVVVGDLEQIREPIEAAGLAEVKVLSDD</sequence>
<dbReference type="AlphaFoldDB" id="A0A2S2E6K4"/>
<evidence type="ECO:0000313" key="9">
    <source>
        <dbReference type="EMBL" id="AWL13284.1"/>
    </source>
</evidence>
<evidence type="ECO:0000313" key="10">
    <source>
        <dbReference type="Proteomes" id="UP000245728"/>
    </source>
</evidence>
<feature type="domain" description="Peptidase M16 C-terminal" evidence="8">
    <location>
        <begin position="642"/>
        <end position="822"/>
    </location>
</feature>
<dbReference type="EMBL" id="CP029347">
    <property type="protein sequence ID" value="AWL13284.1"/>
    <property type="molecule type" value="Genomic_DNA"/>
</dbReference>
<evidence type="ECO:0000256" key="2">
    <source>
        <dbReference type="ARBA" id="ARBA00022670"/>
    </source>
</evidence>
<feature type="domain" description="Peptidase M16 C-terminal" evidence="8">
    <location>
        <begin position="200"/>
        <end position="375"/>
    </location>
</feature>
<reference evidence="9 10" key="1">
    <citation type="submission" date="2018-05" db="EMBL/GenBank/DDBJ databases">
        <title>Salinimonas sp. HMF8227 Genome sequencing and assembly.</title>
        <authorList>
            <person name="Kang H."/>
            <person name="Kang J."/>
            <person name="Cha I."/>
            <person name="Kim H."/>
            <person name="Joh K."/>
        </authorList>
    </citation>
    <scope>NUCLEOTIDE SEQUENCE [LARGE SCALE GENOMIC DNA]</scope>
    <source>
        <strain evidence="9 10">HMF8227</strain>
    </source>
</reference>
<dbReference type="InterPro" id="IPR011249">
    <property type="entry name" value="Metalloenz_LuxS/M16"/>
</dbReference>
<evidence type="ECO:0000259" key="8">
    <source>
        <dbReference type="Pfam" id="PF05193"/>
    </source>
</evidence>
<feature type="chain" id="PRO_5015634970" evidence="6">
    <location>
        <begin position="24"/>
        <end position="911"/>
    </location>
</feature>
<gene>
    <name evidence="9" type="ORF">HMF8227_02835</name>
</gene>
<dbReference type="SUPFAM" id="SSF63411">
    <property type="entry name" value="LuxS/MPP-like metallohydrolase"/>
    <property type="match status" value="4"/>
</dbReference>
<dbReference type="Pfam" id="PF05193">
    <property type="entry name" value="Peptidase_M16_C"/>
    <property type="match status" value="2"/>
</dbReference>
<proteinExistence type="inferred from homology"/>
<comment type="similarity">
    <text evidence="1">Belongs to the peptidase M16 family.</text>
</comment>
<keyword evidence="4" id="KW-0862">Zinc</keyword>
<feature type="domain" description="Peptidase M16 N-terminal" evidence="7">
    <location>
        <begin position="489"/>
        <end position="614"/>
    </location>
</feature>
<dbReference type="RefSeq" id="WP_109340791.1">
    <property type="nucleotide sequence ID" value="NZ_CP029347.1"/>
</dbReference>
<evidence type="ECO:0000256" key="6">
    <source>
        <dbReference type="SAM" id="SignalP"/>
    </source>
</evidence>
<evidence type="ECO:0000256" key="1">
    <source>
        <dbReference type="ARBA" id="ARBA00007261"/>
    </source>
</evidence>
<dbReference type="GO" id="GO:0008237">
    <property type="term" value="F:metallopeptidase activity"/>
    <property type="evidence" value="ECO:0007669"/>
    <property type="project" value="UniProtKB-KW"/>
</dbReference>
<keyword evidence="2 9" id="KW-0645">Protease</keyword>
<evidence type="ECO:0000256" key="3">
    <source>
        <dbReference type="ARBA" id="ARBA00022801"/>
    </source>
</evidence>